<comment type="function">
    <text evidence="5 7">Participates in transcription elongation, termination and antitermination.</text>
</comment>
<dbReference type="InterPro" id="IPR005824">
    <property type="entry name" value="KOW"/>
</dbReference>
<dbReference type="InterPro" id="IPR001062">
    <property type="entry name" value="Transcrpt_antiterm_NusG"/>
</dbReference>
<dbReference type="GO" id="GO:0005829">
    <property type="term" value="C:cytosol"/>
    <property type="evidence" value="ECO:0007669"/>
    <property type="project" value="TreeGrafter"/>
</dbReference>
<keyword evidence="1 5" id="KW-0806">Transcription termination</keyword>
<reference evidence="10" key="1">
    <citation type="journal article" date="2021" name="PeerJ">
        <title>Extensive microbial diversity within the chicken gut microbiome revealed by metagenomics and culture.</title>
        <authorList>
            <person name="Gilroy R."/>
            <person name="Ravi A."/>
            <person name="Getino M."/>
            <person name="Pursley I."/>
            <person name="Horton D.L."/>
            <person name="Alikhan N.F."/>
            <person name="Baker D."/>
            <person name="Gharbi K."/>
            <person name="Hall N."/>
            <person name="Watson M."/>
            <person name="Adriaenssens E.M."/>
            <person name="Foster-Nyarko E."/>
            <person name="Jarju S."/>
            <person name="Secka A."/>
            <person name="Antonio M."/>
            <person name="Oren A."/>
            <person name="Chaudhuri R.R."/>
            <person name="La Ragione R."/>
            <person name="Hildebrand F."/>
            <person name="Pallen M.J."/>
        </authorList>
    </citation>
    <scope>NUCLEOTIDE SEQUENCE</scope>
    <source>
        <strain evidence="10">2189</strain>
    </source>
</reference>
<keyword evidence="2 5" id="KW-0889">Transcription antitermination</keyword>
<dbReference type="InterPro" id="IPR006645">
    <property type="entry name" value="NGN-like_dom"/>
</dbReference>
<dbReference type="GO" id="GO:0006354">
    <property type="term" value="P:DNA-templated transcription elongation"/>
    <property type="evidence" value="ECO:0007669"/>
    <property type="project" value="UniProtKB-UniRule"/>
</dbReference>
<keyword evidence="4 5" id="KW-0804">Transcription</keyword>
<dbReference type="InterPro" id="IPR014722">
    <property type="entry name" value="Rib_uL2_dom2"/>
</dbReference>
<dbReference type="Gene3D" id="2.30.30.30">
    <property type="match status" value="1"/>
</dbReference>
<evidence type="ECO:0000256" key="7">
    <source>
        <dbReference type="RuleBase" id="RU000538"/>
    </source>
</evidence>
<dbReference type="CDD" id="cd06091">
    <property type="entry name" value="KOW_NusG"/>
    <property type="match status" value="1"/>
</dbReference>
<feature type="domain" description="NusG-like N-terminal" evidence="8">
    <location>
        <begin position="16"/>
        <end position="124"/>
    </location>
</feature>
<evidence type="ECO:0000256" key="4">
    <source>
        <dbReference type="ARBA" id="ARBA00023163"/>
    </source>
</evidence>
<dbReference type="GO" id="GO:0031564">
    <property type="term" value="P:transcription antitermination"/>
    <property type="evidence" value="ECO:0007669"/>
    <property type="project" value="UniProtKB-UniRule"/>
</dbReference>
<keyword evidence="3 5" id="KW-0805">Transcription regulation</keyword>
<dbReference type="Pfam" id="PF02357">
    <property type="entry name" value="NusG"/>
    <property type="match status" value="1"/>
</dbReference>
<dbReference type="PANTHER" id="PTHR30265">
    <property type="entry name" value="RHO-INTERACTING TRANSCRIPTION TERMINATION FACTOR NUSG"/>
    <property type="match status" value="1"/>
</dbReference>
<comment type="caution">
    <text evidence="10">The sequence shown here is derived from an EMBL/GenBank/DDBJ whole genome shotgun (WGS) entry which is preliminary data.</text>
</comment>
<dbReference type="Proteomes" id="UP000886847">
    <property type="component" value="Unassembled WGS sequence"/>
</dbReference>
<dbReference type="EMBL" id="DXEW01000017">
    <property type="protein sequence ID" value="HIX50296.1"/>
    <property type="molecule type" value="Genomic_DNA"/>
</dbReference>
<feature type="domain" description="KOW" evidence="9">
    <location>
        <begin position="130"/>
        <end position="157"/>
    </location>
</feature>
<evidence type="ECO:0000259" key="8">
    <source>
        <dbReference type="SMART" id="SM00738"/>
    </source>
</evidence>
<organism evidence="10 11">
    <name type="scientific">Candidatus Borkfalkia faecavium</name>
    <dbReference type="NCBI Taxonomy" id="2838508"/>
    <lineage>
        <taxon>Bacteria</taxon>
        <taxon>Bacillati</taxon>
        <taxon>Bacillota</taxon>
        <taxon>Clostridia</taxon>
        <taxon>Christensenellales</taxon>
        <taxon>Christensenellaceae</taxon>
        <taxon>Candidatus Borkfalkia</taxon>
    </lineage>
</organism>
<evidence type="ECO:0000259" key="9">
    <source>
        <dbReference type="SMART" id="SM00739"/>
    </source>
</evidence>
<dbReference type="SUPFAM" id="SSF82679">
    <property type="entry name" value="N-utilization substance G protein NusG, N-terminal domain"/>
    <property type="match status" value="1"/>
</dbReference>
<dbReference type="PANTHER" id="PTHR30265:SF2">
    <property type="entry name" value="TRANSCRIPTION TERMINATION_ANTITERMINATION PROTEIN NUSG"/>
    <property type="match status" value="1"/>
</dbReference>
<protein>
    <recommendedName>
        <fullName evidence="5 6">Transcription termination/antitermination protein NusG</fullName>
    </recommendedName>
</protein>
<dbReference type="CDD" id="cd09891">
    <property type="entry name" value="NGN_Bact_1"/>
    <property type="match status" value="1"/>
</dbReference>
<dbReference type="GO" id="GO:0006353">
    <property type="term" value="P:DNA-templated transcription termination"/>
    <property type="evidence" value="ECO:0007669"/>
    <property type="project" value="UniProtKB-UniRule"/>
</dbReference>
<proteinExistence type="inferred from homology"/>
<dbReference type="SMART" id="SM00739">
    <property type="entry name" value="KOW"/>
    <property type="match status" value="1"/>
</dbReference>
<accession>A0A9D1W0N0</accession>
<dbReference type="InterPro" id="IPR036735">
    <property type="entry name" value="NGN_dom_sf"/>
</dbReference>
<evidence type="ECO:0000313" key="11">
    <source>
        <dbReference type="Proteomes" id="UP000886847"/>
    </source>
</evidence>
<evidence type="ECO:0000256" key="1">
    <source>
        <dbReference type="ARBA" id="ARBA00022472"/>
    </source>
</evidence>
<evidence type="ECO:0000313" key="10">
    <source>
        <dbReference type="EMBL" id="HIX50296.1"/>
    </source>
</evidence>
<dbReference type="GO" id="GO:0032784">
    <property type="term" value="P:regulation of DNA-templated transcription elongation"/>
    <property type="evidence" value="ECO:0007669"/>
    <property type="project" value="InterPro"/>
</dbReference>
<dbReference type="HAMAP" id="MF_00948">
    <property type="entry name" value="NusG"/>
    <property type="match status" value="1"/>
</dbReference>
<dbReference type="AlphaFoldDB" id="A0A9D1W0N0"/>
<dbReference type="SUPFAM" id="SSF50104">
    <property type="entry name" value="Translation proteins SH3-like domain"/>
    <property type="match status" value="1"/>
</dbReference>
<reference evidence="10" key="2">
    <citation type="submission" date="2021-04" db="EMBL/GenBank/DDBJ databases">
        <authorList>
            <person name="Gilroy R."/>
        </authorList>
    </citation>
    <scope>NUCLEOTIDE SEQUENCE</scope>
    <source>
        <strain evidence="10">2189</strain>
    </source>
</reference>
<comment type="similarity">
    <text evidence="5 7">Belongs to the NusG family.</text>
</comment>
<dbReference type="SMART" id="SM00738">
    <property type="entry name" value="NGN"/>
    <property type="match status" value="1"/>
</dbReference>
<dbReference type="NCBIfam" id="TIGR00922">
    <property type="entry name" value="nusG"/>
    <property type="match status" value="1"/>
</dbReference>
<gene>
    <name evidence="5 10" type="primary">nusG</name>
    <name evidence="10" type="ORF">H9851_03330</name>
</gene>
<name>A0A9D1W0N0_9FIRM</name>
<evidence type="ECO:0000256" key="2">
    <source>
        <dbReference type="ARBA" id="ARBA00022814"/>
    </source>
</evidence>
<sequence length="196" mass="22165">MKDEIESVMENSLESQAKWYVLHTYSGYEAMVKASLEQLIENNNLQNNIFDLKIPMEQTIEEKNGKKKVVERKLLPCYVFIKMIYSNQVWYLVTNTRGVTGFVGPQGRPLPLKEEEVRKMQLESVAVDADFAVGDNVSIDAGPLAGFVGKVKELNDSAQKAKVNVLMFGRNTDVEVEYVQIRKLNAVEAAEQTTQE</sequence>
<dbReference type="PRINTS" id="PR00338">
    <property type="entry name" value="NUSGTNSCPFCT"/>
</dbReference>
<dbReference type="InterPro" id="IPR043425">
    <property type="entry name" value="NusG-like"/>
</dbReference>
<dbReference type="Gene3D" id="3.30.70.940">
    <property type="entry name" value="NusG, N-terminal domain"/>
    <property type="match status" value="1"/>
</dbReference>
<dbReference type="InterPro" id="IPR008991">
    <property type="entry name" value="Translation_prot_SH3-like_sf"/>
</dbReference>
<evidence type="ECO:0000256" key="6">
    <source>
        <dbReference type="NCBIfam" id="TIGR00922"/>
    </source>
</evidence>
<evidence type="ECO:0000256" key="3">
    <source>
        <dbReference type="ARBA" id="ARBA00023015"/>
    </source>
</evidence>
<dbReference type="InterPro" id="IPR047050">
    <property type="entry name" value="NGN"/>
</dbReference>
<evidence type="ECO:0000256" key="5">
    <source>
        <dbReference type="HAMAP-Rule" id="MF_00948"/>
    </source>
</evidence>